<keyword evidence="8" id="KW-0472">Membrane</keyword>
<dbReference type="Gene3D" id="2.40.170.10">
    <property type="entry name" value="Porin, LamB type"/>
    <property type="match status" value="1"/>
</dbReference>
<protein>
    <submittedName>
        <fullName evidence="11">Carbohydrate porin</fullName>
    </submittedName>
</protein>
<gene>
    <name evidence="11" type="ORF">SNR37_002957</name>
</gene>
<evidence type="ECO:0000256" key="4">
    <source>
        <dbReference type="ARBA" id="ARBA00022452"/>
    </source>
</evidence>
<keyword evidence="5" id="KW-0812">Transmembrane</keyword>
<dbReference type="Pfam" id="PF02264">
    <property type="entry name" value="LamB"/>
    <property type="match status" value="1"/>
</dbReference>
<evidence type="ECO:0000256" key="10">
    <source>
        <dbReference type="SAM" id="SignalP"/>
    </source>
</evidence>
<dbReference type="RefSeq" id="WP_329774818.1">
    <property type="nucleotide sequence ID" value="NZ_JAYDYW010000005.1"/>
</dbReference>
<dbReference type="InterPro" id="IPR003192">
    <property type="entry name" value="Porin_LamB"/>
</dbReference>
<sequence>MKLSKLSLACLAAVSSLSLSGGANASTEGFEFHGYFRAGLLTSAENDFKKANFAGQKETLGRLGLEADNDASLNFANTWGFDDGRSVKVNVGLGDYGQESSLSASADAFQMGFGQLFIEFDGMSSSGIFWGGKREYGKDNYIFMTDFFYSDMSGTGVGITGYEVGDALLDFAYIASDRVDPTIDRWATDDAGNLENLNNIMHAFQFGVTYGALELSAMYKTMPDNWDYDGKEWAETGYDLTAIYTLNSFFGIPGNGFSKIIAQAGKGLGSGNLLAGTITSYNAYHPGSQFQGEHPDWTWSSASAGGDANRLLTMVDEKDTSARLLLWGGYTLDNGIGFFPSIQGQYNDHHENDLGSYDYWISAMVRPTFPVSDHFYVQGELGYVHNNWSGATSNQSKITVAPTFILPTGMGPAPEIRLLATYLPKSWTHTNESGESDSDFILGFQADVWW</sequence>
<keyword evidence="9" id="KW-0998">Cell outer membrane</keyword>
<reference evidence="12" key="1">
    <citation type="submission" date="2023-07" db="EMBL/GenBank/DDBJ databases">
        <title>Draft genome sequence of Agarivorans aestuarii strain ZMCS4, a CAZymes producing bacteria isolated from the marine brown algae Clodostephus spongiosus.</title>
        <authorList>
            <person name="Lorente B."/>
            <person name="Cabral C."/>
            <person name="Frias J."/>
            <person name="Faria J."/>
            <person name="Toubarro D."/>
        </authorList>
    </citation>
    <scope>NUCLEOTIDE SEQUENCE [LARGE SCALE GENOMIC DNA]</scope>
    <source>
        <strain evidence="12">ZMCS4</strain>
    </source>
</reference>
<dbReference type="EMBL" id="JAYDYW010000005">
    <property type="protein sequence ID" value="MEE1673533.1"/>
    <property type="molecule type" value="Genomic_DNA"/>
</dbReference>
<dbReference type="InterPro" id="IPR036998">
    <property type="entry name" value="Porin_LamB_sf"/>
</dbReference>
<feature type="chain" id="PRO_5045569141" evidence="10">
    <location>
        <begin position="26"/>
        <end position="450"/>
    </location>
</feature>
<evidence type="ECO:0000256" key="9">
    <source>
        <dbReference type="ARBA" id="ARBA00023237"/>
    </source>
</evidence>
<keyword evidence="12" id="KW-1185">Reference proteome</keyword>
<keyword evidence="3" id="KW-0813">Transport</keyword>
<comment type="caution">
    <text evidence="11">The sequence shown here is derived from an EMBL/GenBank/DDBJ whole genome shotgun (WGS) entry which is preliminary data.</text>
</comment>
<dbReference type="PANTHER" id="PTHR38762">
    <property type="entry name" value="CRYPTIC OUTER MEMBRANE PORIN BGLH-RELATED"/>
    <property type="match status" value="1"/>
</dbReference>
<keyword evidence="6" id="KW-0406">Ion transport</keyword>
<evidence type="ECO:0000256" key="1">
    <source>
        <dbReference type="ARBA" id="ARBA00004571"/>
    </source>
</evidence>
<evidence type="ECO:0000313" key="12">
    <source>
        <dbReference type="Proteomes" id="UP001310248"/>
    </source>
</evidence>
<dbReference type="Proteomes" id="UP001310248">
    <property type="component" value="Unassembled WGS sequence"/>
</dbReference>
<keyword evidence="4" id="KW-1134">Transmembrane beta strand</keyword>
<comment type="similarity">
    <text evidence="2">Belongs to the porin LamB (TC 1.B.3) family.</text>
</comment>
<evidence type="ECO:0000256" key="6">
    <source>
        <dbReference type="ARBA" id="ARBA00023065"/>
    </source>
</evidence>
<dbReference type="SUPFAM" id="SSF56935">
    <property type="entry name" value="Porins"/>
    <property type="match status" value="1"/>
</dbReference>
<dbReference type="InterPro" id="IPR050286">
    <property type="entry name" value="G_neg_Bact_CarbUptk_Porin"/>
</dbReference>
<evidence type="ECO:0000256" key="5">
    <source>
        <dbReference type="ARBA" id="ARBA00022692"/>
    </source>
</evidence>
<keyword evidence="7" id="KW-0626">Porin</keyword>
<proteinExistence type="inferred from homology"/>
<evidence type="ECO:0000256" key="2">
    <source>
        <dbReference type="ARBA" id="ARBA00007055"/>
    </source>
</evidence>
<evidence type="ECO:0000313" key="11">
    <source>
        <dbReference type="EMBL" id="MEE1673533.1"/>
    </source>
</evidence>
<name>A0ABU7G299_9ALTE</name>
<evidence type="ECO:0000256" key="3">
    <source>
        <dbReference type="ARBA" id="ARBA00022448"/>
    </source>
</evidence>
<feature type="signal peptide" evidence="10">
    <location>
        <begin position="1"/>
        <end position="25"/>
    </location>
</feature>
<organism evidence="11 12">
    <name type="scientific">Agarivorans aestuarii</name>
    <dbReference type="NCBI Taxonomy" id="1563703"/>
    <lineage>
        <taxon>Bacteria</taxon>
        <taxon>Pseudomonadati</taxon>
        <taxon>Pseudomonadota</taxon>
        <taxon>Gammaproteobacteria</taxon>
        <taxon>Alteromonadales</taxon>
        <taxon>Alteromonadaceae</taxon>
        <taxon>Agarivorans</taxon>
    </lineage>
</organism>
<comment type="subcellular location">
    <subcellularLocation>
        <location evidence="1">Cell outer membrane</location>
        <topology evidence="1">Multi-pass membrane protein</topology>
    </subcellularLocation>
</comment>
<keyword evidence="10" id="KW-0732">Signal</keyword>
<evidence type="ECO:0000256" key="8">
    <source>
        <dbReference type="ARBA" id="ARBA00023136"/>
    </source>
</evidence>
<evidence type="ECO:0000256" key="7">
    <source>
        <dbReference type="ARBA" id="ARBA00023114"/>
    </source>
</evidence>
<dbReference type="PANTHER" id="PTHR38762:SF1">
    <property type="entry name" value="CRYPTIC OUTER MEMBRANE PORIN BGLH-RELATED"/>
    <property type="match status" value="1"/>
</dbReference>
<accession>A0ABU7G299</accession>